<name>A0A0B7NFT5_9FUNG</name>
<gene>
    <name evidence="1" type="primary">PARPA_08551.1 scaffold 33340</name>
</gene>
<keyword evidence="2" id="KW-1185">Reference proteome</keyword>
<proteinExistence type="predicted"/>
<reference evidence="1 2" key="1">
    <citation type="submission" date="2014-09" db="EMBL/GenBank/DDBJ databases">
        <authorList>
            <person name="Ellenberger Sabrina"/>
        </authorList>
    </citation>
    <scope>NUCLEOTIDE SEQUENCE [LARGE SCALE GENOMIC DNA]</scope>
    <source>
        <strain evidence="1 2">CBS 412.66</strain>
    </source>
</reference>
<dbReference type="EMBL" id="LN731193">
    <property type="protein sequence ID" value="CEP14372.1"/>
    <property type="molecule type" value="Genomic_DNA"/>
</dbReference>
<accession>A0A0B7NFT5</accession>
<evidence type="ECO:0000313" key="2">
    <source>
        <dbReference type="Proteomes" id="UP000054107"/>
    </source>
</evidence>
<dbReference type="Proteomes" id="UP000054107">
    <property type="component" value="Unassembled WGS sequence"/>
</dbReference>
<sequence>MYFLALTASLESDNLYNSRGFLNTICFYSKIEAFSKGKCSIANGKAMNAKRKLSSLEEVSRKAVGGKMDTIYLGGEMEIGALEIGSQKNDGTKDLKDGYFKLPIVIKDMMKTLIDKHPAMKKKVNIVGYNVQGNQISYMNMDYPKGYAARIRRLQQLPYPTSAEDYASRMPALLHIAYNGFKTMSNTLNAVESDKSLSSAILPSGKPLVLPNSL</sequence>
<protein>
    <submittedName>
        <fullName evidence="1">Uncharacterized protein</fullName>
    </submittedName>
</protein>
<evidence type="ECO:0000313" key="1">
    <source>
        <dbReference type="EMBL" id="CEP14372.1"/>
    </source>
</evidence>
<organism evidence="1 2">
    <name type="scientific">Parasitella parasitica</name>
    <dbReference type="NCBI Taxonomy" id="35722"/>
    <lineage>
        <taxon>Eukaryota</taxon>
        <taxon>Fungi</taxon>
        <taxon>Fungi incertae sedis</taxon>
        <taxon>Mucoromycota</taxon>
        <taxon>Mucoromycotina</taxon>
        <taxon>Mucoromycetes</taxon>
        <taxon>Mucorales</taxon>
        <taxon>Mucorineae</taxon>
        <taxon>Mucoraceae</taxon>
        <taxon>Parasitella</taxon>
    </lineage>
</organism>
<dbReference type="OrthoDB" id="2251053at2759"/>
<dbReference type="AlphaFoldDB" id="A0A0B7NFT5"/>